<gene>
    <name evidence="1" type="ORF">RM519_10660</name>
</gene>
<evidence type="ECO:0000313" key="1">
    <source>
        <dbReference type="EMBL" id="MDT0553708.1"/>
    </source>
</evidence>
<evidence type="ECO:0000313" key="2">
    <source>
        <dbReference type="Proteomes" id="UP001252186"/>
    </source>
</evidence>
<dbReference type="Proteomes" id="UP001252186">
    <property type="component" value="Unassembled WGS sequence"/>
</dbReference>
<name>A0ABU2Y9G7_9FLAO</name>
<proteinExistence type="predicted"/>
<keyword evidence="2" id="KW-1185">Reference proteome</keyword>
<protein>
    <submittedName>
        <fullName evidence="1">Uncharacterized protein</fullName>
    </submittedName>
</protein>
<dbReference type="RefSeq" id="WP_311593795.1">
    <property type="nucleotide sequence ID" value="NZ_JAVRHV010000005.1"/>
</dbReference>
<reference evidence="1 2" key="1">
    <citation type="submission" date="2023-09" db="EMBL/GenBank/DDBJ databases">
        <authorList>
            <person name="Rey-Velasco X."/>
        </authorList>
    </citation>
    <scope>NUCLEOTIDE SEQUENCE [LARGE SCALE GENOMIC DNA]</scope>
    <source>
        <strain evidence="1 2">P050</strain>
    </source>
</reference>
<sequence>MKSLENKILLFDNWSKPWTFKKSIEDTLNKNELNLFKEICIKAGDFQLWNYSDLLVGCSMCERFLKDRYELSDEAITNIVRALSYEWK</sequence>
<comment type="caution">
    <text evidence="1">The sequence shown here is derived from an EMBL/GenBank/DDBJ whole genome shotgun (WGS) entry which is preliminary data.</text>
</comment>
<organism evidence="1 2">
    <name type="scientific">Urechidicola vernalis</name>
    <dbReference type="NCBI Taxonomy" id="3075600"/>
    <lineage>
        <taxon>Bacteria</taxon>
        <taxon>Pseudomonadati</taxon>
        <taxon>Bacteroidota</taxon>
        <taxon>Flavobacteriia</taxon>
        <taxon>Flavobacteriales</taxon>
        <taxon>Flavobacteriaceae</taxon>
        <taxon>Urechidicola</taxon>
    </lineage>
</organism>
<dbReference type="EMBL" id="JAVRHV010000005">
    <property type="protein sequence ID" value="MDT0553708.1"/>
    <property type="molecule type" value="Genomic_DNA"/>
</dbReference>
<accession>A0ABU2Y9G7</accession>